<evidence type="ECO:0000259" key="4">
    <source>
        <dbReference type="Pfam" id="PF04355"/>
    </source>
</evidence>
<feature type="domain" description="Outer membrane protein assembly factor BamE" evidence="4">
    <location>
        <begin position="40"/>
        <end position="110"/>
    </location>
</feature>
<feature type="chain" id="PRO_5021500607" description="Outer membrane protein assembly factor BamE domain-containing protein" evidence="3">
    <location>
        <begin position="28"/>
        <end position="242"/>
    </location>
</feature>
<organism evidence="5 6">
    <name type="scientific">Halomonas halmophila</name>
    <dbReference type="NCBI Taxonomy" id="252"/>
    <lineage>
        <taxon>Bacteria</taxon>
        <taxon>Pseudomonadati</taxon>
        <taxon>Pseudomonadota</taxon>
        <taxon>Gammaproteobacteria</taxon>
        <taxon>Oceanospirillales</taxon>
        <taxon>Halomonadaceae</taxon>
        <taxon>Halomonas</taxon>
    </lineage>
</organism>
<dbReference type="GO" id="GO:0019867">
    <property type="term" value="C:outer membrane"/>
    <property type="evidence" value="ECO:0007669"/>
    <property type="project" value="InterPro"/>
</dbReference>
<dbReference type="PROSITE" id="PS51257">
    <property type="entry name" value="PROKAR_LIPOPROTEIN"/>
    <property type="match status" value="1"/>
</dbReference>
<evidence type="ECO:0000313" key="5">
    <source>
        <dbReference type="EMBL" id="GED23648.1"/>
    </source>
</evidence>
<dbReference type="InterPro" id="IPR037873">
    <property type="entry name" value="BamE-like"/>
</dbReference>
<dbReference type="Proteomes" id="UP000319812">
    <property type="component" value="Unassembled WGS sequence"/>
</dbReference>
<keyword evidence="2" id="KW-0472">Membrane</keyword>
<proteinExistence type="predicted"/>
<evidence type="ECO:0000256" key="2">
    <source>
        <dbReference type="ARBA" id="ARBA00023136"/>
    </source>
</evidence>
<feature type="signal peptide" evidence="3">
    <location>
        <begin position="1"/>
        <end position="27"/>
    </location>
</feature>
<dbReference type="Pfam" id="PF04355">
    <property type="entry name" value="BamE"/>
    <property type="match status" value="1"/>
</dbReference>
<accession>A0A4Y4F963</accession>
<evidence type="ECO:0000256" key="3">
    <source>
        <dbReference type="SAM" id="SignalP"/>
    </source>
</evidence>
<protein>
    <recommendedName>
        <fullName evidence="4">Outer membrane protein assembly factor BamE domain-containing protein</fullName>
    </recommendedName>
</protein>
<dbReference type="AlphaFoldDB" id="A0A4Y4F963"/>
<evidence type="ECO:0000313" key="6">
    <source>
        <dbReference type="Proteomes" id="UP000319812"/>
    </source>
</evidence>
<reference evidence="5 6" key="1">
    <citation type="submission" date="2019-06" db="EMBL/GenBank/DDBJ databases">
        <title>Whole genome shotgun sequence of Halomonas halmophila NBRC 15537.</title>
        <authorList>
            <person name="Hosoyama A."/>
            <person name="Uohara A."/>
            <person name="Ohji S."/>
            <person name="Ichikawa N."/>
        </authorList>
    </citation>
    <scope>NUCLEOTIDE SEQUENCE [LARGE SCALE GENOMIC DNA]</scope>
    <source>
        <strain evidence="5 6">NBRC 15537</strain>
    </source>
</reference>
<name>A0A4Y4F963_9GAMM</name>
<keyword evidence="1 3" id="KW-0732">Signal</keyword>
<dbReference type="EMBL" id="BJOC01000043">
    <property type="protein sequence ID" value="GED23648.1"/>
    <property type="molecule type" value="Genomic_DNA"/>
</dbReference>
<comment type="caution">
    <text evidence="5">The sequence shown here is derived from an EMBL/GenBank/DDBJ whole genome shotgun (WGS) entry which is preliminary data.</text>
</comment>
<dbReference type="Gene3D" id="3.30.1450.10">
    <property type="match status" value="1"/>
</dbReference>
<evidence type="ECO:0000256" key="1">
    <source>
        <dbReference type="ARBA" id="ARBA00022729"/>
    </source>
</evidence>
<keyword evidence="6" id="KW-1185">Reference proteome</keyword>
<sequence length="242" mass="26772">MKIAPCAVCVMVSGVLSGCAGTTTTQAAFPEPDNAFFRAGTLESPEAVMAIEPGDGRDRVRELLGTPHFSAGFAKERAWHYLFDLEARGDHEPMRCQYRLVFDSEGRVERADWRSARCALRFSNWQAEPIEGEGVVQNYRLPLESSFTEDGELTPEGRRLLEEFVRLLKRDFRSPSLAIASYPEPAVHSEPRRSVQTFLAAAYEPGTADIVLTGSDVSPCDAVERISRCESMAQLVIQVRGG</sequence>
<dbReference type="InterPro" id="IPR007450">
    <property type="entry name" value="BamE_dom"/>
</dbReference>
<gene>
    <name evidence="5" type="ORF">HHA01_26250</name>
</gene>